<dbReference type="EMBL" id="RZGK01000002">
    <property type="protein sequence ID" value="KAF9700977.1"/>
    <property type="molecule type" value="Genomic_DNA"/>
</dbReference>
<protein>
    <submittedName>
        <fullName evidence="1">Uncharacterized protein</fullName>
    </submittedName>
</protein>
<keyword evidence="2" id="KW-1185">Reference proteome</keyword>
<evidence type="ECO:0000313" key="1">
    <source>
        <dbReference type="EMBL" id="KAF9700977.1"/>
    </source>
</evidence>
<dbReference type="SUPFAM" id="SSF52499">
    <property type="entry name" value="Isochorismatase-like hydrolases"/>
    <property type="match status" value="1"/>
</dbReference>
<reference evidence="1" key="1">
    <citation type="submission" date="2018-12" db="EMBL/GenBank/DDBJ databases">
        <authorList>
            <person name="Syme R.A."/>
            <person name="Farfan-Caceres L."/>
            <person name="Lichtenzveig J."/>
        </authorList>
    </citation>
    <scope>NUCLEOTIDE SEQUENCE</scope>
    <source>
        <strain evidence="1">Al4</strain>
    </source>
</reference>
<comment type="caution">
    <text evidence="1">The sequence shown here is derived from an EMBL/GenBank/DDBJ whole genome shotgun (WGS) entry which is preliminary data.</text>
</comment>
<gene>
    <name evidence="1" type="ORF">EKO04_000016</name>
</gene>
<reference evidence="1" key="2">
    <citation type="submission" date="2020-09" db="EMBL/GenBank/DDBJ databases">
        <title>Reference genome assembly for Australian Ascochyta lentis isolate Al4.</title>
        <authorList>
            <person name="Lee R.C."/>
            <person name="Farfan-Caceres L.M."/>
            <person name="Debler J.W."/>
            <person name="Williams A.H."/>
            <person name="Henares B.M."/>
        </authorList>
    </citation>
    <scope>NUCLEOTIDE SEQUENCE</scope>
    <source>
        <strain evidence="1">Al4</strain>
    </source>
</reference>
<dbReference type="Gene3D" id="3.40.50.850">
    <property type="entry name" value="Isochorismatase-like"/>
    <property type="match status" value="1"/>
</dbReference>
<name>A0A8H7JDQ8_9PLEO</name>
<dbReference type="OrthoDB" id="245563at2759"/>
<organism evidence="1 2">
    <name type="scientific">Ascochyta lentis</name>
    <dbReference type="NCBI Taxonomy" id="205686"/>
    <lineage>
        <taxon>Eukaryota</taxon>
        <taxon>Fungi</taxon>
        <taxon>Dikarya</taxon>
        <taxon>Ascomycota</taxon>
        <taxon>Pezizomycotina</taxon>
        <taxon>Dothideomycetes</taxon>
        <taxon>Pleosporomycetidae</taxon>
        <taxon>Pleosporales</taxon>
        <taxon>Pleosporineae</taxon>
        <taxon>Didymellaceae</taxon>
        <taxon>Ascochyta</taxon>
    </lineage>
</organism>
<dbReference type="Proteomes" id="UP000651452">
    <property type="component" value="Unassembled WGS sequence"/>
</dbReference>
<evidence type="ECO:0000313" key="2">
    <source>
        <dbReference type="Proteomes" id="UP000651452"/>
    </source>
</evidence>
<sequence>MSRTALFTIDIQHSLTTPPTSIPTAPRILHAATTLLSRTRHSIQTSRLQHLPPNLDLVIVQHEESPQTGCLVRGSQAWEVVFLHRESDGNEMLIAKRDRG</sequence>
<dbReference type="InterPro" id="IPR036380">
    <property type="entry name" value="Isochorismatase-like_sf"/>
</dbReference>
<dbReference type="AlphaFoldDB" id="A0A8H7JDQ8"/>
<proteinExistence type="predicted"/>
<accession>A0A8H7JDQ8</accession>